<evidence type="ECO:0000259" key="2">
    <source>
        <dbReference type="Pfam" id="PF24802"/>
    </source>
</evidence>
<evidence type="ECO:0000313" key="4">
    <source>
        <dbReference type="Proteomes" id="UP001220324"/>
    </source>
</evidence>
<accession>A0AAD6CVU1</accession>
<name>A0AAD6CVU1_9EURO</name>
<dbReference type="PANTHER" id="PTHR37013:SF3">
    <property type="entry name" value="INTEGRAL MEMBRANE PROTEIN (AFU_ORTHOLOGUE AFUA_1G05950)"/>
    <property type="match status" value="1"/>
</dbReference>
<sequence>MLTSSDNGVIGEYSGDDFATKATLTVFLSIALYNSIELLVLIFSSFRRWQGLYFWSLLLATVLGVIPQSISFLLKYFGIAPLWLSLTLSTIGWYFMVTGQAFVLFSRLNIVVQDLTISHRIRAMIIIDAIVLHVPTTVLTYGSNFVQTPVWAQAYSIMERIELTGFSLQEFIISGLYIYKTVQILRISPPSASGHNPNRKIMYQLLAINALIIVMDVVLLVFEYLGSFVIQTTLKSAVYSIKLKLEFGVLSRLVFMVHSHCWPPGPSQSPQLFSRPVTAREELDYHEFLDGPGSSTQHPPAANYCKSASFQHEEVV</sequence>
<dbReference type="InterPro" id="IPR056120">
    <property type="entry name" value="DUF7703"/>
</dbReference>
<keyword evidence="1" id="KW-1133">Transmembrane helix</keyword>
<proteinExistence type="predicted"/>
<comment type="caution">
    <text evidence="3">The sequence shown here is derived from an EMBL/GenBank/DDBJ whole genome shotgun (WGS) entry which is preliminary data.</text>
</comment>
<dbReference type="EMBL" id="JAQIZZ010000005">
    <property type="protein sequence ID" value="KAJ5541089.1"/>
    <property type="molecule type" value="Genomic_DNA"/>
</dbReference>
<dbReference type="Pfam" id="PF24802">
    <property type="entry name" value="DUF7703"/>
    <property type="match status" value="1"/>
</dbReference>
<dbReference type="AlphaFoldDB" id="A0AAD6CVU1"/>
<dbReference type="Proteomes" id="UP001220324">
    <property type="component" value="Unassembled WGS sequence"/>
</dbReference>
<evidence type="ECO:0000256" key="1">
    <source>
        <dbReference type="SAM" id="Phobius"/>
    </source>
</evidence>
<gene>
    <name evidence="3" type="ORF">N7494_006165</name>
</gene>
<keyword evidence="1" id="KW-0472">Membrane</keyword>
<feature type="transmembrane region" description="Helical" evidence="1">
    <location>
        <begin position="22"/>
        <end position="43"/>
    </location>
</feature>
<protein>
    <recommendedName>
        <fullName evidence="2">DUF7703 domain-containing protein</fullName>
    </recommendedName>
</protein>
<feature type="transmembrane region" description="Helical" evidence="1">
    <location>
        <begin position="201"/>
        <end position="222"/>
    </location>
</feature>
<keyword evidence="4" id="KW-1185">Reference proteome</keyword>
<evidence type="ECO:0000313" key="3">
    <source>
        <dbReference type="EMBL" id="KAJ5541089.1"/>
    </source>
</evidence>
<organism evidence="3 4">
    <name type="scientific">Penicillium frequentans</name>
    <dbReference type="NCBI Taxonomy" id="3151616"/>
    <lineage>
        <taxon>Eukaryota</taxon>
        <taxon>Fungi</taxon>
        <taxon>Dikarya</taxon>
        <taxon>Ascomycota</taxon>
        <taxon>Pezizomycotina</taxon>
        <taxon>Eurotiomycetes</taxon>
        <taxon>Eurotiomycetidae</taxon>
        <taxon>Eurotiales</taxon>
        <taxon>Aspergillaceae</taxon>
        <taxon>Penicillium</taxon>
    </lineage>
</organism>
<reference evidence="3 4" key="1">
    <citation type="journal article" date="2023" name="IMA Fungus">
        <title>Comparative genomic study of the Penicillium genus elucidates a diverse pangenome and 15 lateral gene transfer events.</title>
        <authorList>
            <person name="Petersen C."/>
            <person name="Sorensen T."/>
            <person name="Nielsen M.R."/>
            <person name="Sondergaard T.E."/>
            <person name="Sorensen J.L."/>
            <person name="Fitzpatrick D.A."/>
            <person name="Frisvad J.C."/>
            <person name="Nielsen K.L."/>
        </authorList>
    </citation>
    <scope>NUCLEOTIDE SEQUENCE [LARGE SCALE GENOMIC DNA]</scope>
    <source>
        <strain evidence="3 4">IBT 35679</strain>
    </source>
</reference>
<dbReference type="PANTHER" id="PTHR37013">
    <property type="entry name" value="INTEGRAL MEMBRANE PROTEIN (AFU_ORTHOLOGUE AFUA_1G05950)-RELATED"/>
    <property type="match status" value="1"/>
</dbReference>
<feature type="transmembrane region" description="Helical" evidence="1">
    <location>
        <begin position="82"/>
        <end position="105"/>
    </location>
</feature>
<keyword evidence="1" id="KW-0812">Transmembrane</keyword>
<feature type="transmembrane region" description="Helical" evidence="1">
    <location>
        <begin position="52"/>
        <end position="70"/>
    </location>
</feature>
<feature type="domain" description="DUF7703" evidence="2">
    <location>
        <begin position="24"/>
        <end position="265"/>
    </location>
</feature>